<reference evidence="1" key="2">
    <citation type="submission" date="2020-09" db="EMBL/GenBank/DDBJ databases">
        <authorList>
            <person name="Sun Q."/>
            <person name="Zhou Y."/>
        </authorList>
    </citation>
    <scope>NUCLEOTIDE SEQUENCE</scope>
    <source>
        <strain evidence="1">CGMCC 4.5737</strain>
    </source>
</reference>
<accession>A0A8J3FTN8</accession>
<evidence type="ECO:0008006" key="3">
    <source>
        <dbReference type="Google" id="ProtNLM"/>
    </source>
</evidence>
<evidence type="ECO:0000313" key="2">
    <source>
        <dbReference type="Proteomes" id="UP000637578"/>
    </source>
</evidence>
<organism evidence="1 2">
    <name type="scientific">Longimycelium tulufanense</name>
    <dbReference type="NCBI Taxonomy" id="907463"/>
    <lineage>
        <taxon>Bacteria</taxon>
        <taxon>Bacillati</taxon>
        <taxon>Actinomycetota</taxon>
        <taxon>Actinomycetes</taxon>
        <taxon>Pseudonocardiales</taxon>
        <taxon>Pseudonocardiaceae</taxon>
        <taxon>Longimycelium</taxon>
    </lineage>
</organism>
<dbReference type="AlphaFoldDB" id="A0A8J3FTN8"/>
<reference evidence="1" key="1">
    <citation type="journal article" date="2014" name="Int. J. Syst. Evol. Microbiol.">
        <title>Complete genome sequence of Corynebacterium casei LMG S-19264T (=DSM 44701T), isolated from a smear-ripened cheese.</title>
        <authorList>
            <consortium name="US DOE Joint Genome Institute (JGI-PGF)"/>
            <person name="Walter F."/>
            <person name="Albersmeier A."/>
            <person name="Kalinowski J."/>
            <person name="Ruckert C."/>
        </authorList>
    </citation>
    <scope>NUCLEOTIDE SEQUENCE</scope>
    <source>
        <strain evidence="1">CGMCC 4.5737</strain>
    </source>
</reference>
<sequence>MNAAEEHYPQPRLARVDRWNQITLPTAALAAARVRPGDVLRVEVKTDGVLSLVREHEGSLEASG</sequence>
<dbReference type="InterPro" id="IPR037914">
    <property type="entry name" value="SpoVT-AbrB_sf"/>
</dbReference>
<name>A0A8J3FTN8_9PSEU</name>
<dbReference type="RefSeq" id="WP_189053093.1">
    <property type="nucleotide sequence ID" value="NZ_BMMK01000001.1"/>
</dbReference>
<dbReference type="SUPFAM" id="SSF89447">
    <property type="entry name" value="AbrB/MazE/MraZ-like"/>
    <property type="match status" value="1"/>
</dbReference>
<evidence type="ECO:0000313" key="1">
    <source>
        <dbReference type="EMBL" id="GGM35595.1"/>
    </source>
</evidence>
<dbReference type="EMBL" id="BMMK01000001">
    <property type="protein sequence ID" value="GGM35595.1"/>
    <property type="molecule type" value="Genomic_DNA"/>
</dbReference>
<keyword evidence="2" id="KW-1185">Reference proteome</keyword>
<gene>
    <name evidence="1" type="ORF">GCM10012275_03560</name>
</gene>
<protein>
    <recommendedName>
        <fullName evidence="3">SpoVT-AbrB domain-containing protein</fullName>
    </recommendedName>
</protein>
<dbReference type="Proteomes" id="UP000637578">
    <property type="component" value="Unassembled WGS sequence"/>
</dbReference>
<proteinExistence type="predicted"/>
<comment type="caution">
    <text evidence="1">The sequence shown here is derived from an EMBL/GenBank/DDBJ whole genome shotgun (WGS) entry which is preliminary data.</text>
</comment>